<proteinExistence type="predicted"/>
<dbReference type="OrthoDB" id="266526at2"/>
<dbReference type="Pfam" id="PF06114">
    <property type="entry name" value="Peptidase_M78"/>
    <property type="match status" value="1"/>
</dbReference>
<evidence type="ECO:0000313" key="2">
    <source>
        <dbReference type="EMBL" id="PWC26826.1"/>
    </source>
</evidence>
<dbReference type="Gene3D" id="1.10.10.2910">
    <property type="match status" value="1"/>
</dbReference>
<dbReference type="InterPro" id="IPR010359">
    <property type="entry name" value="IrrE_HExxH"/>
</dbReference>
<keyword evidence="3" id="KW-1185">Reference proteome</keyword>
<sequence length="362" mass="40234">MRNVNLGPRTIADIDGQVAKLLKGLGDPEPPIDLRMVRDLLKLDRGYYSTTDQSMLRDVFSKMKVAGQQVLLRPTLLADAVRSLSLKALYLPDQKRILIDQNLPPLKHRWNEAHEIGHDVIPWHAGMMFGDTEQTLTPACHEIMEAEANYAAGQLLFLANRFRQEAMASTPSLDLVRGLSKRFGNTVTSTLWRLAEHGHGDRPMVALVTGHPHPTRRKADFDPAAPCRYCIESPPFRERFGRFKETDLFAVIASYCGAQAGGSLGQADIVLSDHNGEPQIFSFETFFNTHEALTLGYWLRPHTKIVAAGNPSLACRSLAHRASAPISASSMLLRLPAAARWRPCGRAESLRWPPCMCTTPHA</sequence>
<comment type="caution">
    <text evidence="2">The sequence shown here is derived from an EMBL/GenBank/DDBJ whole genome shotgun (WGS) entry which is preliminary data.</text>
</comment>
<dbReference type="AlphaFoldDB" id="A0A2U1UYU5"/>
<accession>A0A2U1UYU5</accession>
<reference evidence="3" key="1">
    <citation type="submission" date="2017-10" db="EMBL/GenBank/DDBJ databases">
        <authorList>
            <person name="Toshchakov S.V."/>
            <person name="Goeva M.A."/>
        </authorList>
    </citation>
    <scope>NUCLEOTIDE SEQUENCE [LARGE SCALE GENOMIC DNA]</scope>
    <source>
        <strain evidence="3">JR1/69-1-13</strain>
    </source>
</reference>
<name>A0A2U1UYU5_9PROT</name>
<protein>
    <submittedName>
        <fullName evidence="2">DUF955 domain-containing protein</fullName>
    </submittedName>
</protein>
<evidence type="ECO:0000259" key="1">
    <source>
        <dbReference type="Pfam" id="PF06114"/>
    </source>
</evidence>
<feature type="domain" description="IrrE N-terminal-like" evidence="1">
    <location>
        <begin position="90"/>
        <end position="191"/>
    </location>
</feature>
<dbReference type="RefSeq" id="WP_109518885.1">
    <property type="nucleotide sequence ID" value="NZ_PDOA01000023.1"/>
</dbReference>
<evidence type="ECO:0000313" key="3">
    <source>
        <dbReference type="Proteomes" id="UP000245048"/>
    </source>
</evidence>
<dbReference type="Proteomes" id="UP000245048">
    <property type="component" value="Unassembled WGS sequence"/>
</dbReference>
<organism evidence="2 3">
    <name type="scientific">Teichococcus aestuarii</name>
    <dbReference type="NCBI Taxonomy" id="568898"/>
    <lineage>
        <taxon>Bacteria</taxon>
        <taxon>Pseudomonadati</taxon>
        <taxon>Pseudomonadota</taxon>
        <taxon>Alphaproteobacteria</taxon>
        <taxon>Acetobacterales</taxon>
        <taxon>Roseomonadaceae</taxon>
        <taxon>Roseomonas</taxon>
    </lineage>
</organism>
<dbReference type="EMBL" id="PDOA01000023">
    <property type="protein sequence ID" value="PWC26826.1"/>
    <property type="molecule type" value="Genomic_DNA"/>
</dbReference>
<gene>
    <name evidence="2" type="ORF">CR165_20865</name>
</gene>